<evidence type="ECO:0000313" key="4">
    <source>
        <dbReference type="Proteomes" id="UP000694680"/>
    </source>
</evidence>
<feature type="domain" description="VIT" evidence="2">
    <location>
        <begin position="1"/>
        <end position="135"/>
    </location>
</feature>
<evidence type="ECO:0000259" key="2">
    <source>
        <dbReference type="PROSITE" id="PS51468"/>
    </source>
</evidence>
<protein>
    <submittedName>
        <fullName evidence="3">von Willebrand factor A domain containing 5B1</fullName>
    </submittedName>
</protein>
<reference evidence="3" key="1">
    <citation type="submission" date="2020-06" db="EMBL/GenBank/DDBJ databases">
        <authorList>
            <consortium name="Wellcome Sanger Institute Data Sharing"/>
        </authorList>
    </citation>
    <scope>NUCLEOTIDE SEQUENCE [LARGE SCALE GENOMIC DNA]</scope>
</reference>
<evidence type="ECO:0000313" key="3">
    <source>
        <dbReference type="Ensembl" id="ENSGWIP00000018391.1"/>
    </source>
</evidence>
<dbReference type="AlphaFoldDB" id="A0A8C5E979"/>
<feature type="compositionally biased region" description="Basic and acidic residues" evidence="1">
    <location>
        <begin position="646"/>
        <end position="655"/>
    </location>
</feature>
<dbReference type="Gene3D" id="3.40.50.410">
    <property type="entry name" value="von Willebrand factor, type A domain"/>
    <property type="match status" value="1"/>
</dbReference>
<dbReference type="PROSITE" id="PS51468">
    <property type="entry name" value="VIT"/>
    <property type="match status" value="1"/>
</dbReference>
<accession>A0A8C5E979</accession>
<sequence>MPGLINKENRSALPLSMSDITSCVRGYTLALTASMTYENIEDHAIEGIFIYPLEENSIVVGFEAMISSQIITLQIKDKAKIDDCYLDCCNTSNGALQSASGHIVLDEDFERAVLVVNLGLIPPMETVHILVSTSSELTTLPSGGICVSSPAVCTPRVQRNINEELGLSPNFCVESPSHAIRADADPLARSATSVVITLADKYTYDYPVKILIYPSEPHLPHVLIENGDMTQEEYDEYLHGRNDFIKATKKDSSNERKVRIIHRRLHKDILHNPVVMLNFCPDLKSKYNHLMNISSAMEMSACLLFGSSFKDAIVVILKSLVPGCLFNIVGFGSTFKSLFTTSQIYEEVTPDMGGTNILAPLTWILRQPVFSGHPRLLFLLTDGAVDNTGQVIELVRNHARYVRCFTFGIGQNACRRLVQGLATVSKGTAEFLSDGERLQPKVHSLKKTLAPVLSDISIEWLYPETKEVLLSPVGNTFLFPGDSLIGYSVVCDTTQSYGHMLCQAETPQETQSSDLNMTNHHKNDCKAVVSGLLCGKLMKWEVVFDVEPFLSGREREEKVHEELWNETFHHLAGRSIIRDFEHMADKECEIEHGELCVLLQLACGAFPLDAALCEAINVPMDKLKWRSPFTSHRTSLGHVSHSSSSRRTESADDGSKSAYDSETNQQPAEIPVGVHSPSHLSRNGSSDTMSWSSESAGVQLRLPDAESTLWATAVALAWLEHSSASFFIEWELVAAKASMWLSAQEIPEGRDLASIKAAANQLFIILRHWDENLQLNMLCYNPNSV</sequence>
<feature type="compositionally biased region" description="Polar residues" evidence="1">
    <location>
        <begin position="678"/>
        <end position="691"/>
    </location>
</feature>
<name>A0A8C5E979_GOUWI</name>
<dbReference type="Pfam" id="PF13757">
    <property type="entry name" value="VIT_2"/>
    <property type="match status" value="1"/>
</dbReference>
<proteinExistence type="predicted"/>
<dbReference type="SUPFAM" id="SSF53300">
    <property type="entry name" value="vWA-like"/>
    <property type="match status" value="1"/>
</dbReference>
<dbReference type="InterPro" id="IPR052627">
    <property type="entry name" value="VWA_domain-containing"/>
</dbReference>
<dbReference type="Ensembl" id="ENSGWIT00000020270.1">
    <property type="protein sequence ID" value="ENSGWIP00000018391.1"/>
    <property type="gene ID" value="ENSGWIG00000010172.1"/>
</dbReference>
<organism evidence="3 4">
    <name type="scientific">Gouania willdenowi</name>
    <name type="common">Blunt-snouted clingfish</name>
    <name type="synonym">Lepadogaster willdenowi</name>
    <dbReference type="NCBI Taxonomy" id="441366"/>
    <lineage>
        <taxon>Eukaryota</taxon>
        <taxon>Metazoa</taxon>
        <taxon>Chordata</taxon>
        <taxon>Craniata</taxon>
        <taxon>Vertebrata</taxon>
        <taxon>Euteleostomi</taxon>
        <taxon>Actinopterygii</taxon>
        <taxon>Neopterygii</taxon>
        <taxon>Teleostei</taxon>
        <taxon>Neoteleostei</taxon>
        <taxon>Acanthomorphata</taxon>
        <taxon>Ovalentaria</taxon>
        <taxon>Blenniimorphae</taxon>
        <taxon>Blenniiformes</taxon>
        <taxon>Gobiesocoidei</taxon>
        <taxon>Gobiesocidae</taxon>
        <taxon>Gobiesocinae</taxon>
        <taxon>Gouania</taxon>
    </lineage>
</organism>
<dbReference type="PANTHER" id="PTHR46299:SF1">
    <property type="entry name" value="VON WILLEBRAND FACTOR A DOMAIN-CONTAINING PROTEIN 5B1"/>
    <property type="match status" value="1"/>
</dbReference>
<dbReference type="InterPro" id="IPR002035">
    <property type="entry name" value="VWF_A"/>
</dbReference>
<keyword evidence="4" id="KW-1185">Reference proteome</keyword>
<dbReference type="InterPro" id="IPR013694">
    <property type="entry name" value="VIT"/>
</dbReference>
<feature type="compositionally biased region" description="Polar residues" evidence="1">
    <location>
        <begin position="658"/>
        <end position="667"/>
    </location>
</feature>
<dbReference type="Proteomes" id="UP000694680">
    <property type="component" value="Chromosome 7"/>
</dbReference>
<evidence type="ECO:0000256" key="1">
    <source>
        <dbReference type="SAM" id="MobiDB-lite"/>
    </source>
</evidence>
<dbReference type="InterPro" id="IPR036465">
    <property type="entry name" value="vWFA_dom_sf"/>
</dbReference>
<dbReference type="PANTHER" id="PTHR46299">
    <property type="entry name" value="VON WILLEBRAND FACTOR A DOMAIN-CONTAINING PROTEIN 5B2-RELATED"/>
    <property type="match status" value="1"/>
</dbReference>
<reference evidence="3" key="2">
    <citation type="submission" date="2025-08" db="UniProtKB">
        <authorList>
            <consortium name="Ensembl"/>
        </authorList>
    </citation>
    <scope>IDENTIFICATION</scope>
</reference>
<dbReference type="Pfam" id="PF13768">
    <property type="entry name" value="VWA_3"/>
    <property type="match status" value="1"/>
</dbReference>
<feature type="region of interest" description="Disordered" evidence="1">
    <location>
        <begin position="632"/>
        <end position="691"/>
    </location>
</feature>
<reference evidence="3" key="3">
    <citation type="submission" date="2025-09" db="UniProtKB">
        <authorList>
            <consortium name="Ensembl"/>
        </authorList>
    </citation>
    <scope>IDENTIFICATION</scope>
</reference>
<feature type="compositionally biased region" description="Low complexity" evidence="1">
    <location>
        <begin position="633"/>
        <end position="645"/>
    </location>
</feature>